<reference evidence="2 3" key="1">
    <citation type="submission" date="2018-10" db="EMBL/GenBank/DDBJ databases">
        <authorList>
            <person name="Zhang X."/>
        </authorList>
    </citation>
    <scope>NUCLEOTIDE SEQUENCE [LARGE SCALE GENOMIC DNA]</scope>
    <source>
        <strain evidence="2 3">SK-G1</strain>
    </source>
</reference>
<dbReference type="EMBL" id="CP033169">
    <property type="protein sequence ID" value="AYO30913.1"/>
    <property type="molecule type" value="Genomic_DNA"/>
</dbReference>
<feature type="transmembrane region" description="Helical" evidence="1">
    <location>
        <begin position="6"/>
        <end position="24"/>
    </location>
</feature>
<keyword evidence="3" id="KW-1185">Reference proteome</keyword>
<organism evidence="2 3">
    <name type="scientific">Biomaibacter acetigenes</name>
    <dbReference type="NCBI Taxonomy" id="2316383"/>
    <lineage>
        <taxon>Bacteria</taxon>
        <taxon>Bacillati</taxon>
        <taxon>Bacillota</taxon>
        <taxon>Clostridia</taxon>
        <taxon>Thermosediminibacterales</taxon>
        <taxon>Tepidanaerobacteraceae</taxon>
        <taxon>Biomaibacter</taxon>
    </lineage>
</organism>
<sequence length="123" mass="13880">MWIKLLWIIGLMWILQGVLTYFQIKNFQIKLKDMKEKGRVGLGTAKGRLGAGAIVILSVDETGRIVEARKMTGISVFARFKPFPELKDLYYWEATKGVDSSNKSLLKAVTRAVESLSEKTKVD</sequence>
<gene>
    <name evidence="2" type="ORF">D2962_10060</name>
</gene>
<dbReference type="Proteomes" id="UP000280960">
    <property type="component" value="Chromosome"/>
</dbReference>
<keyword evidence="1" id="KW-1133">Transmembrane helix</keyword>
<evidence type="ECO:0000256" key="1">
    <source>
        <dbReference type="SAM" id="Phobius"/>
    </source>
</evidence>
<dbReference type="Pfam" id="PF06923">
    <property type="entry name" value="GutM"/>
    <property type="match status" value="1"/>
</dbReference>
<keyword evidence="1" id="KW-0812">Transmembrane</keyword>
<evidence type="ECO:0000313" key="2">
    <source>
        <dbReference type="EMBL" id="AYO30913.1"/>
    </source>
</evidence>
<dbReference type="KEGG" id="bacg:D2962_10060"/>
<dbReference type="InterPro" id="IPR009693">
    <property type="entry name" value="Glucitol_operon_activator"/>
</dbReference>
<accession>A0A3G2R698</accession>
<dbReference type="RefSeq" id="WP_120767782.1">
    <property type="nucleotide sequence ID" value="NZ_CP033169.1"/>
</dbReference>
<keyword evidence="1" id="KW-0472">Membrane</keyword>
<dbReference type="AlphaFoldDB" id="A0A3G2R698"/>
<evidence type="ECO:0000313" key="3">
    <source>
        <dbReference type="Proteomes" id="UP000280960"/>
    </source>
</evidence>
<name>A0A3G2R698_9FIRM</name>
<protein>
    <submittedName>
        <fullName evidence="2">Transcriptional regulator</fullName>
    </submittedName>
</protein>
<proteinExistence type="predicted"/>